<keyword evidence="2" id="KW-1185">Reference proteome</keyword>
<organism evidence="1 2">
    <name type="scientific">Elysia marginata</name>
    <dbReference type="NCBI Taxonomy" id="1093978"/>
    <lineage>
        <taxon>Eukaryota</taxon>
        <taxon>Metazoa</taxon>
        <taxon>Spiralia</taxon>
        <taxon>Lophotrochozoa</taxon>
        <taxon>Mollusca</taxon>
        <taxon>Gastropoda</taxon>
        <taxon>Heterobranchia</taxon>
        <taxon>Euthyneura</taxon>
        <taxon>Panpulmonata</taxon>
        <taxon>Sacoglossa</taxon>
        <taxon>Placobranchoidea</taxon>
        <taxon>Plakobranchidae</taxon>
        <taxon>Elysia</taxon>
    </lineage>
</organism>
<evidence type="ECO:0000313" key="1">
    <source>
        <dbReference type="EMBL" id="GFR98711.1"/>
    </source>
</evidence>
<dbReference type="Proteomes" id="UP000762676">
    <property type="component" value="Unassembled WGS sequence"/>
</dbReference>
<dbReference type="AlphaFoldDB" id="A0AAV4HLG3"/>
<accession>A0AAV4HLG3</accession>
<reference evidence="1 2" key="1">
    <citation type="journal article" date="2021" name="Elife">
        <title>Chloroplast acquisition without the gene transfer in kleptoplastic sea slugs, Plakobranchus ocellatus.</title>
        <authorList>
            <person name="Maeda T."/>
            <person name="Takahashi S."/>
            <person name="Yoshida T."/>
            <person name="Shimamura S."/>
            <person name="Takaki Y."/>
            <person name="Nagai Y."/>
            <person name="Toyoda A."/>
            <person name="Suzuki Y."/>
            <person name="Arimoto A."/>
            <person name="Ishii H."/>
            <person name="Satoh N."/>
            <person name="Nishiyama T."/>
            <person name="Hasebe M."/>
            <person name="Maruyama T."/>
            <person name="Minagawa J."/>
            <person name="Obokata J."/>
            <person name="Shigenobu S."/>
        </authorList>
    </citation>
    <scope>NUCLEOTIDE SEQUENCE [LARGE SCALE GENOMIC DNA]</scope>
</reference>
<dbReference type="EMBL" id="BMAT01002086">
    <property type="protein sequence ID" value="GFR98711.1"/>
    <property type="molecule type" value="Genomic_DNA"/>
</dbReference>
<gene>
    <name evidence="1" type="ORF">ElyMa_001025800</name>
</gene>
<evidence type="ECO:0000313" key="2">
    <source>
        <dbReference type="Proteomes" id="UP000762676"/>
    </source>
</evidence>
<comment type="caution">
    <text evidence="1">The sequence shown here is derived from an EMBL/GenBank/DDBJ whole genome shotgun (WGS) entry which is preliminary data.</text>
</comment>
<evidence type="ECO:0008006" key="3">
    <source>
        <dbReference type="Google" id="ProtNLM"/>
    </source>
</evidence>
<proteinExistence type="predicted"/>
<sequence length="130" mass="15439">MSVVASANYTKLMTFFSIPYYFRLGTDGWSFQLKLSSRHKISEIQYYVFHSSIRPHNYILMTIKLFQQFTVDAYAKIECGRLQYLRHQQGKLTLMVNCEMPYHTRTTQIPKSRSENIFASIIPWRPPLYL</sequence>
<protein>
    <recommendedName>
        <fullName evidence="3">Helitron helicase-like domain-containing protein</fullName>
    </recommendedName>
</protein>
<name>A0AAV4HLG3_9GAST</name>